<evidence type="ECO:0000256" key="1">
    <source>
        <dbReference type="SAM" id="SignalP"/>
    </source>
</evidence>
<evidence type="ECO:0000313" key="2">
    <source>
        <dbReference type="EMBL" id="OJF71349.1"/>
    </source>
</evidence>
<comment type="caution">
    <text evidence="2">The sequence shown here is derived from an EMBL/GenBank/DDBJ whole genome shotgun (WGS) entry which is preliminary data.</text>
</comment>
<dbReference type="EMBL" id="LZDD01000003">
    <property type="protein sequence ID" value="OJF71349.1"/>
    <property type="molecule type" value="Genomic_DNA"/>
</dbReference>
<dbReference type="Proteomes" id="UP000182015">
    <property type="component" value="Unassembled WGS sequence"/>
</dbReference>
<dbReference type="STRING" id="1856638.A9Q68_09135"/>
<reference evidence="3" key="1">
    <citation type="submission" date="2016-06" db="EMBL/GenBank/DDBJ databases">
        <authorList>
            <person name="de Vries S.P.W."/>
            <person name="Hadjirin N.F."/>
            <person name="Lay E.M."/>
            <person name="Zadoks R.N."/>
            <person name="Peacock S.J."/>
            <person name="Parkhill J."/>
            <person name="Grant A.J."/>
            <person name="Mcdougall S."/>
            <person name="Holmes M.A."/>
        </authorList>
    </citation>
    <scope>NUCLEOTIDE SEQUENCE [LARGE SCALE GENOMIC DNA]</scope>
    <source>
        <strain evidence="3">NZ1587</strain>
    </source>
</reference>
<evidence type="ECO:0000313" key="3">
    <source>
        <dbReference type="Proteomes" id="UP000182015"/>
    </source>
</evidence>
<dbReference type="AlphaFoldDB" id="A0A1L8MKT2"/>
<feature type="chain" id="PRO_5009878331" evidence="1">
    <location>
        <begin position="27"/>
        <end position="185"/>
    </location>
</feature>
<dbReference type="OrthoDB" id="2219832at2"/>
<gene>
    <name evidence="2" type="ORF">A9Q68_09135</name>
</gene>
<sequence length="185" mass="20668">MMRKKVLLCAILSLLILSASPLSVSAMSKTEYKELGLLPYKGEPYFTLGKLDKYACPTWAHIQLNDFIGAEAAKHYQNPKKTINGNSGALTDYLTGFHSNEESYLVSKDSSSKVNAHVWKPRYLLNVMWVNGVNSSVIQNFGLITTYANEGYTDADKDTLVSLEDYDKALSDWTSSFSSDWDSKN</sequence>
<organism evidence="2 3">
    <name type="scientific">Streptococcus bovimastitidis</name>
    <dbReference type="NCBI Taxonomy" id="1856638"/>
    <lineage>
        <taxon>Bacteria</taxon>
        <taxon>Bacillati</taxon>
        <taxon>Bacillota</taxon>
        <taxon>Bacilli</taxon>
        <taxon>Lactobacillales</taxon>
        <taxon>Streptococcaceae</taxon>
        <taxon>Streptococcus</taxon>
    </lineage>
</organism>
<keyword evidence="1" id="KW-0732">Signal</keyword>
<protein>
    <submittedName>
        <fullName evidence="2">Uncharacterized protein</fullName>
    </submittedName>
</protein>
<proteinExistence type="predicted"/>
<dbReference type="RefSeq" id="WP_071794413.1">
    <property type="nucleotide sequence ID" value="NZ_LZDD01000003.1"/>
</dbReference>
<accession>A0A1L8MKT2</accession>
<name>A0A1L8MKT2_9STRE</name>
<keyword evidence="3" id="KW-1185">Reference proteome</keyword>
<feature type="signal peptide" evidence="1">
    <location>
        <begin position="1"/>
        <end position="26"/>
    </location>
</feature>